<dbReference type="EMBL" id="JABANE010000016">
    <property type="protein sequence ID" value="NME67891.1"/>
    <property type="molecule type" value="Genomic_DNA"/>
</dbReference>
<dbReference type="InterPro" id="IPR010364">
    <property type="entry name" value="Uncharacterised_IM_CreD"/>
</dbReference>
<feature type="transmembrane region" description="Helical" evidence="1">
    <location>
        <begin position="337"/>
        <end position="356"/>
    </location>
</feature>
<sequence length="451" mass="51293">MEQQQNQKPQRSWAKNTVMVKVGIITILMLLLLIPLSMIESIIYERENMNRKAIKEVSSKWSNEQVVKGPILTVPMLMERENQEGEVIEYIKYWYLLPKELKIDGDVDPRSLNRGIYDIIVYSSNLDVKGQFDLKSIPKPSDLKEIQLDKAFLTVGINDLRGIKNQIKVKWNDTTLDIEPGSRIPELVESGVTIPVTLSEEGQSKYDFSFNLVLQGSQNLSFIPLGATTQVSMHSKWDSPSFVGNFLPDTREVTEEGFTAKWTVLQLNRNFPLQWISGEFKQYSNFDQSAFGVDLLIPVNDYQTSMRSAKYGAMTIALTFLIFFLVEVINKTRIHPLQYAMVGIALCLFYTLLVSISEHSSFNLAFGIASVAIVSMISLYSLSLFKNKKLSLMLMLILFGIYTFLFITLQMVDYALLMGSIGLTMILGATMFYTRKINWYQLNLTPTTSVS</sequence>
<evidence type="ECO:0000256" key="1">
    <source>
        <dbReference type="SAM" id="Phobius"/>
    </source>
</evidence>
<comment type="caution">
    <text evidence="2">The sequence shown here is derived from an EMBL/GenBank/DDBJ whole genome shotgun (WGS) entry which is preliminary data.</text>
</comment>
<dbReference type="RefSeq" id="WP_169656210.1">
    <property type="nucleotide sequence ID" value="NZ_JABANE010000016.1"/>
</dbReference>
<protein>
    <submittedName>
        <fullName evidence="2">Cell envelope integrity protein CreD</fullName>
    </submittedName>
</protein>
<dbReference type="PIRSF" id="PIRSF004548">
    <property type="entry name" value="CreD"/>
    <property type="match status" value="1"/>
</dbReference>
<dbReference type="PANTHER" id="PTHR30092">
    <property type="entry name" value="INNER MEMBRANE PROTEIN CRED"/>
    <property type="match status" value="1"/>
</dbReference>
<feature type="transmembrane region" description="Helical" evidence="1">
    <location>
        <begin position="390"/>
        <end position="409"/>
    </location>
</feature>
<feature type="transmembrane region" description="Helical" evidence="1">
    <location>
        <begin position="20"/>
        <end position="44"/>
    </location>
</feature>
<dbReference type="PANTHER" id="PTHR30092:SF0">
    <property type="entry name" value="INNER MEMBRANE PROTEIN CRED"/>
    <property type="match status" value="1"/>
</dbReference>
<dbReference type="NCBIfam" id="NF008712">
    <property type="entry name" value="PRK11715.1-1"/>
    <property type="match status" value="1"/>
</dbReference>
<proteinExistence type="predicted"/>
<dbReference type="AlphaFoldDB" id="A0A7X9RT43"/>
<dbReference type="GO" id="GO:0005886">
    <property type="term" value="C:plasma membrane"/>
    <property type="evidence" value="ECO:0007669"/>
    <property type="project" value="TreeGrafter"/>
</dbReference>
<gene>
    <name evidence="2" type="primary">creD</name>
    <name evidence="2" type="ORF">HHU12_07945</name>
</gene>
<organism evidence="2 3">
    <name type="scientific">Flammeovirga aprica JL-4</name>
    <dbReference type="NCBI Taxonomy" id="694437"/>
    <lineage>
        <taxon>Bacteria</taxon>
        <taxon>Pseudomonadati</taxon>
        <taxon>Bacteroidota</taxon>
        <taxon>Cytophagia</taxon>
        <taxon>Cytophagales</taxon>
        <taxon>Flammeovirgaceae</taxon>
        <taxon>Flammeovirga</taxon>
    </lineage>
</organism>
<keyword evidence="1" id="KW-0472">Membrane</keyword>
<evidence type="ECO:0000313" key="2">
    <source>
        <dbReference type="EMBL" id="NME67891.1"/>
    </source>
</evidence>
<keyword evidence="1" id="KW-0812">Transmembrane</keyword>
<dbReference type="Pfam" id="PF06123">
    <property type="entry name" value="CreD"/>
    <property type="match status" value="1"/>
</dbReference>
<name>A0A7X9RT43_9BACT</name>
<keyword evidence="1" id="KW-1133">Transmembrane helix</keyword>
<keyword evidence="3" id="KW-1185">Reference proteome</keyword>
<feature type="transmembrane region" description="Helical" evidence="1">
    <location>
        <begin position="415"/>
        <end position="434"/>
    </location>
</feature>
<evidence type="ECO:0000313" key="3">
    <source>
        <dbReference type="Proteomes" id="UP000576082"/>
    </source>
</evidence>
<feature type="transmembrane region" description="Helical" evidence="1">
    <location>
        <begin position="362"/>
        <end position="383"/>
    </location>
</feature>
<reference evidence="2 3" key="1">
    <citation type="submission" date="2020-04" db="EMBL/GenBank/DDBJ databases">
        <title>Flammeovirga sp. SR4, a novel species isolated from seawater.</title>
        <authorList>
            <person name="Wang X."/>
        </authorList>
    </citation>
    <scope>NUCLEOTIDE SEQUENCE [LARGE SCALE GENOMIC DNA]</scope>
    <source>
        <strain evidence="2 3">ATCC 23126</strain>
    </source>
</reference>
<feature type="transmembrane region" description="Helical" evidence="1">
    <location>
        <begin position="311"/>
        <end position="330"/>
    </location>
</feature>
<dbReference type="Proteomes" id="UP000576082">
    <property type="component" value="Unassembled WGS sequence"/>
</dbReference>
<accession>A0A7X9RT43</accession>